<dbReference type="GO" id="GO:0005886">
    <property type="term" value="C:plasma membrane"/>
    <property type="evidence" value="ECO:0007669"/>
    <property type="project" value="UniProtKB-SubCell"/>
</dbReference>
<evidence type="ECO:0000256" key="4">
    <source>
        <dbReference type="ARBA" id="ARBA00022989"/>
    </source>
</evidence>
<feature type="transmembrane region" description="Helical" evidence="6">
    <location>
        <begin position="188"/>
        <end position="209"/>
    </location>
</feature>
<feature type="transmembrane region" description="Helical" evidence="6">
    <location>
        <begin position="33"/>
        <end position="52"/>
    </location>
</feature>
<dbReference type="PROSITE" id="PS50928">
    <property type="entry name" value="ABC_TM1"/>
    <property type="match status" value="1"/>
</dbReference>
<dbReference type="OrthoDB" id="5244012at2"/>
<dbReference type="AlphaFoldDB" id="A0A1H1VWS3"/>
<dbReference type="Proteomes" id="UP000181956">
    <property type="component" value="Chromosome I"/>
</dbReference>
<evidence type="ECO:0000313" key="8">
    <source>
        <dbReference type="EMBL" id="SDS88499.1"/>
    </source>
</evidence>
<accession>A0A1H1VWS3</accession>
<organism evidence="8 9">
    <name type="scientific">Microterricola viridarii</name>
    <dbReference type="NCBI Taxonomy" id="412690"/>
    <lineage>
        <taxon>Bacteria</taxon>
        <taxon>Bacillati</taxon>
        <taxon>Actinomycetota</taxon>
        <taxon>Actinomycetes</taxon>
        <taxon>Micrococcales</taxon>
        <taxon>Microbacteriaceae</taxon>
        <taxon>Microterricola</taxon>
    </lineage>
</organism>
<evidence type="ECO:0000256" key="5">
    <source>
        <dbReference type="ARBA" id="ARBA00023136"/>
    </source>
</evidence>
<gene>
    <name evidence="8" type="ORF">SAMN04489834_2361</name>
</gene>
<dbReference type="Pfam" id="PF00528">
    <property type="entry name" value="BPD_transp_1"/>
    <property type="match status" value="1"/>
</dbReference>
<dbReference type="PANTHER" id="PTHR30177">
    <property type="entry name" value="GLYCINE BETAINE/L-PROLINE TRANSPORT SYSTEM PERMEASE PROTEIN PROW"/>
    <property type="match status" value="1"/>
</dbReference>
<evidence type="ECO:0000259" key="7">
    <source>
        <dbReference type="PROSITE" id="PS50928"/>
    </source>
</evidence>
<sequence>MNLFLDAIAWIFNPALQSAPGALPQRIAEHLGYTFGATAIAALIAIPLGYYIGHTGRGRELAVAFTGGMRALPSLGVLILLALGLGIGFKAPLLTFVLLAIPPVLSGAYAGLQSIDRNVIQAATALGMTPLQLLLKVEIPLGLPLLIGGLRAGILQVVATATLAAYVSGGALGGYIFLGIATRNYIEMLGASIVITALALALEAIFALIQKFVTPRGVSALSGRINRAGAPRTRGATHAPEQRTLA</sequence>
<feature type="transmembrane region" description="Helical" evidence="6">
    <location>
        <begin position="133"/>
        <end position="154"/>
    </location>
</feature>
<evidence type="ECO:0000256" key="6">
    <source>
        <dbReference type="RuleBase" id="RU363032"/>
    </source>
</evidence>
<name>A0A1H1VWS3_9MICO</name>
<evidence type="ECO:0000313" key="9">
    <source>
        <dbReference type="Proteomes" id="UP000181956"/>
    </source>
</evidence>
<comment type="similarity">
    <text evidence="6">Belongs to the binding-protein-dependent transport system permease family.</text>
</comment>
<evidence type="ECO:0000256" key="1">
    <source>
        <dbReference type="ARBA" id="ARBA00004141"/>
    </source>
</evidence>
<proteinExistence type="inferred from homology"/>
<reference evidence="9" key="1">
    <citation type="submission" date="2016-10" db="EMBL/GenBank/DDBJ databases">
        <authorList>
            <person name="Varghese N."/>
            <person name="Submissions S."/>
        </authorList>
    </citation>
    <scope>NUCLEOTIDE SEQUENCE [LARGE SCALE GENOMIC DNA]</scope>
    <source>
        <strain evidence="9">DSM 21772</strain>
    </source>
</reference>
<keyword evidence="2 6" id="KW-0813">Transport</keyword>
<dbReference type="InterPro" id="IPR051204">
    <property type="entry name" value="ABC_transp_perm/SBD"/>
</dbReference>
<dbReference type="RefSeq" id="WP_083364212.1">
    <property type="nucleotide sequence ID" value="NZ_LT629742.1"/>
</dbReference>
<keyword evidence="4 6" id="KW-1133">Transmembrane helix</keyword>
<evidence type="ECO:0000256" key="2">
    <source>
        <dbReference type="ARBA" id="ARBA00022448"/>
    </source>
</evidence>
<feature type="domain" description="ABC transmembrane type-1" evidence="7">
    <location>
        <begin position="27"/>
        <end position="206"/>
    </location>
</feature>
<protein>
    <submittedName>
        <fullName evidence="8">Osmoprotectant transport system permease protein</fullName>
    </submittedName>
</protein>
<keyword evidence="3 6" id="KW-0812">Transmembrane</keyword>
<dbReference type="GO" id="GO:0031460">
    <property type="term" value="P:glycine betaine transport"/>
    <property type="evidence" value="ECO:0007669"/>
    <property type="project" value="TreeGrafter"/>
</dbReference>
<feature type="transmembrane region" description="Helical" evidence="6">
    <location>
        <begin position="160"/>
        <end position="181"/>
    </location>
</feature>
<comment type="subcellular location">
    <subcellularLocation>
        <location evidence="6">Cell membrane</location>
        <topology evidence="6">Multi-pass membrane protein</topology>
    </subcellularLocation>
    <subcellularLocation>
        <location evidence="1">Membrane</location>
        <topology evidence="1">Multi-pass membrane protein</topology>
    </subcellularLocation>
</comment>
<dbReference type="Gene3D" id="1.10.3720.10">
    <property type="entry name" value="MetI-like"/>
    <property type="match status" value="1"/>
</dbReference>
<dbReference type="InterPro" id="IPR035906">
    <property type="entry name" value="MetI-like_sf"/>
</dbReference>
<dbReference type="SUPFAM" id="SSF161098">
    <property type="entry name" value="MetI-like"/>
    <property type="match status" value="1"/>
</dbReference>
<dbReference type="PANTHER" id="PTHR30177:SF33">
    <property type="entry name" value="POSSIBLE OSMOPROTECTANT (GLYCINE BETAINE_CARNITINE_CHOLINE_L-PROLINE) TRANSPORT INTEGRAL MEMBRANE PROTEIN ABC TRANSPORTER PROZ"/>
    <property type="match status" value="1"/>
</dbReference>
<evidence type="ECO:0000256" key="3">
    <source>
        <dbReference type="ARBA" id="ARBA00022692"/>
    </source>
</evidence>
<keyword evidence="5 6" id="KW-0472">Membrane</keyword>
<feature type="transmembrane region" description="Helical" evidence="6">
    <location>
        <begin position="64"/>
        <end position="87"/>
    </location>
</feature>
<dbReference type="InterPro" id="IPR000515">
    <property type="entry name" value="MetI-like"/>
</dbReference>
<dbReference type="STRING" id="412690.SAMN04489834_2361"/>
<dbReference type="GO" id="GO:0055085">
    <property type="term" value="P:transmembrane transport"/>
    <property type="evidence" value="ECO:0007669"/>
    <property type="project" value="InterPro"/>
</dbReference>
<keyword evidence="9" id="KW-1185">Reference proteome</keyword>
<dbReference type="EMBL" id="LT629742">
    <property type="protein sequence ID" value="SDS88499.1"/>
    <property type="molecule type" value="Genomic_DNA"/>
</dbReference>
<feature type="transmembrane region" description="Helical" evidence="6">
    <location>
        <begin position="93"/>
        <end position="112"/>
    </location>
</feature>